<dbReference type="EMBL" id="HG001459">
    <property type="protein sequence ID" value="CDF32167.1"/>
    <property type="molecule type" value="Genomic_DNA"/>
</dbReference>
<name>R7Q0I8_CHOCR</name>
<evidence type="ECO:0000313" key="2">
    <source>
        <dbReference type="Proteomes" id="UP000012073"/>
    </source>
</evidence>
<organism evidence="1 2">
    <name type="scientific">Chondrus crispus</name>
    <name type="common">Carrageen Irish moss</name>
    <name type="synonym">Polymorpha crispa</name>
    <dbReference type="NCBI Taxonomy" id="2769"/>
    <lineage>
        <taxon>Eukaryota</taxon>
        <taxon>Rhodophyta</taxon>
        <taxon>Florideophyceae</taxon>
        <taxon>Rhodymeniophycidae</taxon>
        <taxon>Gigartinales</taxon>
        <taxon>Gigartinaceae</taxon>
        <taxon>Chondrus</taxon>
    </lineage>
</organism>
<dbReference type="KEGG" id="ccp:CHC_T00001394001"/>
<dbReference type="AlphaFoldDB" id="R7Q0I8"/>
<proteinExistence type="predicted"/>
<dbReference type="Gramene" id="CDF32167">
    <property type="protein sequence ID" value="CDF32167"/>
    <property type="gene ID" value="CHC_T00001394001"/>
</dbReference>
<sequence>MAKVMMTWLSLHSSVGVSYRTKNKRKSQSSAVLALVDLATSIRTSKGLIPISSKIISRPFRDTTRLHSSDDFACLGLYLTVYIHMALKRKGHIYSAVRCTATAQNPSLATYCGSASYAMVPRQIQWTSISDSVRRLVYYLSRRSVRSYWTFLGKSTFVNQMRLT</sequence>
<evidence type="ECO:0000313" key="1">
    <source>
        <dbReference type="EMBL" id="CDF32167.1"/>
    </source>
</evidence>
<gene>
    <name evidence="1" type="ORF">CHC_T00001394001</name>
</gene>
<reference evidence="2" key="1">
    <citation type="journal article" date="2013" name="Proc. Natl. Acad. Sci. U.S.A.">
        <title>Genome structure and metabolic features in the red seaweed Chondrus crispus shed light on evolution of the Archaeplastida.</title>
        <authorList>
            <person name="Collen J."/>
            <person name="Porcel B."/>
            <person name="Carre W."/>
            <person name="Ball S.G."/>
            <person name="Chaparro C."/>
            <person name="Tonon T."/>
            <person name="Barbeyron T."/>
            <person name="Michel G."/>
            <person name="Noel B."/>
            <person name="Valentin K."/>
            <person name="Elias M."/>
            <person name="Artiguenave F."/>
            <person name="Arun A."/>
            <person name="Aury J.M."/>
            <person name="Barbosa-Neto J.F."/>
            <person name="Bothwell J.H."/>
            <person name="Bouget F.Y."/>
            <person name="Brillet L."/>
            <person name="Cabello-Hurtado F."/>
            <person name="Capella-Gutierrez S."/>
            <person name="Charrier B."/>
            <person name="Cladiere L."/>
            <person name="Cock J.M."/>
            <person name="Coelho S.M."/>
            <person name="Colleoni C."/>
            <person name="Czjzek M."/>
            <person name="Da Silva C."/>
            <person name="Delage L."/>
            <person name="Denoeud F."/>
            <person name="Deschamps P."/>
            <person name="Dittami S.M."/>
            <person name="Gabaldon T."/>
            <person name="Gachon C.M."/>
            <person name="Groisillier A."/>
            <person name="Herve C."/>
            <person name="Jabbari K."/>
            <person name="Katinka M."/>
            <person name="Kloareg B."/>
            <person name="Kowalczyk N."/>
            <person name="Labadie K."/>
            <person name="Leblanc C."/>
            <person name="Lopez P.J."/>
            <person name="McLachlan D.H."/>
            <person name="Meslet-Cladiere L."/>
            <person name="Moustafa A."/>
            <person name="Nehr Z."/>
            <person name="Nyvall Collen P."/>
            <person name="Panaud O."/>
            <person name="Partensky F."/>
            <person name="Poulain J."/>
            <person name="Rensing S.A."/>
            <person name="Rousvoal S."/>
            <person name="Samson G."/>
            <person name="Symeonidi A."/>
            <person name="Weissenbach J."/>
            <person name="Zambounis A."/>
            <person name="Wincker P."/>
            <person name="Boyen C."/>
        </authorList>
    </citation>
    <scope>NUCLEOTIDE SEQUENCE [LARGE SCALE GENOMIC DNA]</scope>
    <source>
        <strain evidence="2">cv. Stackhouse</strain>
    </source>
</reference>
<dbReference type="RefSeq" id="XP_005711832.1">
    <property type="nucleotide sequence ID" value="XM_005711775.1"/>
</dbReference>
<keyword evidence="2" id="KW-1185">Reference proteome</keyword>
<dbReference type="GeneID" id="17319526"/>
<dbReference type="Proteomes" id="UP000012073">
    <property type="component" value="Unassembled WGS sequence"/>
</dbReference>
<accession>R7Q0I8</accession>
<protein>
    <submittedName>
        <fullName evidence="1">Uncharacterized protein</fullName>
    </submittedName>
</protein>